<keyword evidence="1" id="KW-0812">Transmembrane</keyword>
<keyword evidence="1" id="KW-1133">Transmembrane helix</keyword>
<keyword evidence="3" id="KW-1185">Reference proteome</keyword>
<keyword evidence="1" id="KW-0472">Membrane</keyword>
<feature type="transmembrane region" description="Helical" evidence="1">
    <location>
        <begin position="43"/>
        <end position="65"/>
    </location>
</feature>
<sequence length="153" mass="17568">MYYTLLVFHSVSRWFVLGSLIYAIITAYRGLSRKQAFTPKANAIRHWTATIAHIQLLIGMAIYVQSPAVLYQTFGSPDKVVNEQIFFKYFHISTMILAILIITIGSAKTKRLKEDSAKYQTMLRWFTAALVIIFIAIPWPFSPLAGRPYLRTF</sequence>
<gene>
    <name evidence="2" type="ORF">WAE58_01275</name>
</gene>
<accession>A0ABU8NFK8</accession>
<dbReference type="EMBL" id="JBBEUB010000001">
    <property type="protein sequence ID" value="MEJ2901033.1"/>
    <property type="molecule type" value="Genomic_DNA"/>
</dbReference>
<evidence type="ECO:0008006" key="4">
    <source>
        <dbReference type="Google" id="ProtNLM"/>
    </source>
</evidence>
<proteinExistence type="predicted"/>
<dbReference type="RefSeq" id="WP_172663378.1">
    <property type="nucleotide sequence ID" value="NZ_CBFGNQ010000004.1"/>
</dbReference>
<protein>
    <recommendedName>
        <fullName evidence="4">Cytochrome B</fullName>
    </recommendedName>
</protein>
<organism evidence="2 3">
    <name type="scientific">Pedobacter panaciterrae</name>
    <dbReference type="NCBI Taxonomy" id="363849"/>
    <lineage>
        <taxon>Bacteria</taxon>
        <taxon>Pseudomonadati</taxon>
        <taxon>Bacteroidota</taxon>
        <taxon>Sphingobacteriia</taxon>
        <taxon>Sphingobacteriales</taxon>
        <taxon>Sphingobacteriaceae</taxon>
        <taxon>Pedobacter</taxon>
    </lineage>
</organism>
<evidence type="ECO:0000256" key="1">
    <source>
        <dbReference type="SAM" id="Phobius"/>
    </source>
</evidence>
<name>A0ABU8NFK8_9SPHI</name>
<reference evidence="2 3" key="1">
    <citation type="submission" date="2024-03" db="EMBL/GenBank/DDBJ databases">
        <title>Sequence of Lycoming College Course Isolates.</title>
        <authorList>
            <person name="Plotts O."/>
            <person name="Newman J."/>
        </authorList>
    </citation>
    <scope>NUCLEOTIDE SEQUENCE [LARGE SCALE GENOMIC DNA]</scope>
    <source>
        <strain evidence="2 3">CJB-3</strain>
    </source>
</reference>
<feature type="transmembrane region" description="Helical" evidence="1">
    <location>
        <begin position="85"/>
        <end position="104"/>
    </location>
</feature>
<feature type="transmembrane region" description="Helical" evidence="1">
    <location>
        <begin position="125"/>
        <end position="141"/>
    </location>
</feature>
<evidence type="ECO:0000313" key="3">
    <source>
        <dbReference type="Proteomes" id="UP001378956"/>
    </source>
</evidence>
<dbReference type="Proteomes" id="UP001378956">
    <property type="component" value="Unassembled WGS sequence"/>
</dbReference>
<comment type="caution">
    <text evidence="2">The sequence shown here is derived from an EMBL/GenBank/DDBJ whole genome shotgun (WGS) entry which is preliminary data.</text>
</comment>
<evidence type="ECO:0000313" key="2">
    <source>
        <dbReference type="EMBL" id="MEJ2901033.1"/>
    </source>
</evidence>
<feature type="transmembrane region" description="Helical" evidence="1">
    <location>
        <begin position="12"/>
        <end position="31"/>
    </location>
</feature>